<evidence type="ECO:0000313" key="3">
    <source>
        <dbReference type="Proteomes" id="UP001146351"/>
    </source>
</evidence>
<comment type="caution">
    <text evidence="2">The sequence shown here is derived from an EMBL/GenBank/DDBJ whole genome shotgun (WGS) entry which is preliminary data.</text>
</comment>
<name>A0A9W9IC88_9EURO</name>
<feature type="compositionally biased region" description="Acidic residues" evidence="1">
    <location>
        <begin position="102"/>
        <end position="114"/>
    </location>
</feature>
<gene>
    <name evidence="2" type="ORF">N7492_005334</name>
</gene>
<organism evidence="2 3">
    <name type="scientific">Penicillium capsulatum</name>
    <dbReference type="NCBI Taxonomy" id="69766"/>
    <lineage>
        <taxon>Eukaryota</taxon>
        <taxon>Fungi</taxon>
        <taxon>Dikarya</taxon>
        <taxon>Ascomycota</taxon>
        <taxon>Pezizomycotina</taxon>
        <taxon>Eurotiomycetes</taxon>
        <taxon>Eurotiomycetidae</taxon>
        <taxon>Eurotiales</taxon>
        <taxon>Aspergillaceae</taxon>
        <taxon>Penicillium</taxon>
    </lineage>
</organism>
<reference evidence="2" key="2">
    <citation type="journal article" date="2023" name="IMA Fungus">
        <title>Comparative genomic study of the Penicillium genus elucidates a diverse pangenome and 15 lateral gene transfer events.</title>
        <authorList>
            <person name="Petersen C."/>
            <person name="Sorensen T."/>
            <person name="Nielsen M.R."/>
            <person name="Sondergaard T.E."/>
            <person name="Sorensen J.L."/>
            <person name="Fitzpatrick D.A."/>
            <person name="Frisvad J.C."/>
            <person name="Nielsen K.L."/>
        </authorList>
    </citation>
    <scope>NUCLEOTIDE SEQUENCE</scope>
    <source>
        <strain evidence="2">IBT 21917</strain>
    </source>
</reference>
<keyword evidence="3" id="KW-1185">Reference proteome</keyword>
<reference evidence="2" key="1">
    <citation type="submission" date="2022-11" db="EMBL/GenBank/DDBJ databases">
        <authorList>
            <person name="Petersen C."/>
        </authorList>
    </citation>
    <scope>NUCLEOTIDE SEQUENCE</scope>
    <source>
        <strain evidence="2">IBT 21917</strain>
    </source>
</reference>
<sequence length="259" mass="28392">MSNTNSGPNTPAHPTTIDADESHLYDLDSDSEDGGMQLDPPDPTTQLQILSQALDYETAQAGADSGHRQDSDTEFTTHPPNPFGRVPNGHNVPLRPDHENPTDEDEEDEDENLPDPDPFRLRMRTRMREEEHAALSILNDWELLVTYALTSRRTIPQTRRYFQSKLLSPHNPQRAEELYAARFAVPASKAGLVSGLHVGRGGPGAAEIALGANDDAFLVAGAWKEVLSRDEEGWWAPGQVKGGGGRVGRVGRGRKILGF</sequence>
<feature type="region of interest" description="Disordered" evidence="1">
    <location>
        <begin position="1"/>
        <end position="119"/>
    </location>
</feature>
<accession>A0A9W9IC88</accession>
<evidence type="ECO:0000256" key="1">
    <source>
        <dbReference type="SAM" id="MobiDB-lite"/>
    </source>
</evidence>
<proteinExistence type="predicted"/>
<dbReference type="OrthoDB" id="4171340at2759"/>
<feature type="compositionally biased region" description="Polar residues" evidence="1">
    <location>
        <begin position="1"/>
        <end position="13"/>
    </location>
</feature>
<dbReference type="AlphaFoldDB" id="A0A9W9IC88"/>
<protein>
    <submittedName>
        <fullName evidence="2">Uncharacterized protein</fullName>
    </submittedName>
</protein>
<dbReference type="Proteomes" id="UP001146351">
    <property type="component" value="Unassembled WGS sequence"/>
</dbReference>
<dbReference type="EMBL" id="JAPQKO010000003">
    <property type="protein sequence ID" value="KAJ5172741.1"/>
    <property type="molecule type" value="Genomic_DNA"/>
</dbReference>
<evidence type="ECO:0000313" key="2">
    <source>
        <dbReference type="EMBL" id="KAJ5172741.1"/>
    </source>
</evidence>